<keyword evidence="3" id="KW-0547">Nucleotide-binding</keyword>
<evidence type="ECO:0008006" key="7">
    <source>
        <dbReference type="Google" id="ProtNLM"/>
    </source>
</evidence>
<sequence length="454" mass="51971">MYKRLIEQLVLRRPDDPIVFLINQMKKENNDVPQIIVLGPPASGKSSISKMICNKLHCAHFTMQNLVDDAETSLREKAKEILENYTTLPTSMWMHILSDRIQMPDATKKGWLLERFPQTREQVLAMQEHGIYPKHCIVLEAPDTVLIERAAGKRVDTKTGEVYHTTFDYPGNPEVQERLVAPKGISEIEMVSEMVIYHRHIDGILRCYDNVTKRINADQPKADVFSQVLSFLCSQPRSNAPHTPRVILLGPLGCGKAVQSALLANKYNLVKVSSAQLIKQAIVQESKSGIASKPYVDRDEMIPDSIVLDILKERLCQLDCVTRGWVLYGYPRTREQAEQLEKAGLIPNRVFFLDVPNDSVIERLTLRALDPTTGERYHMLYNPPRSQQVKDRLWKNPRDYEENVRKQLSQFIAHVEELSDFYTEGQHINADQDPHTVFECLESLICKPLPKSFN</sequence>
<accession>A0A0B6ZSC5</accession>
<dbReference type="GO" id="GO:0005524">
    <property type="term" value="F:ATP binding"/>
    <property type="evidence" value="ECO:0007669"/>
    <property type="project" value="InterPro"/>
</dbReference>
<dbReference type="PANTHER" id="PTHR23359">
    <property type="entry name" value="NUCLEOTIDE KINASE"/>
    <property type="match status" value="1"/>
</dbReference>
<reference evidence="6" key="1">
    <citation type="submission" date="2014-12" db="EMBL/GenBank/DDBJ databases">
        <title>Insight into the proteome of Arion vulgaris.</title>
        <authorList>
            <person name="Aradska J."/>
            <person name="Bulat T."/>
            <person name="Smidak R."/>
            <person name="Sarate P."/>
            <person name="Gangsoo J."/>
            <person name="Sialana F."/>
            <person name="Bilban M."/>
            <person name="Lubec G."/>
        </authorList>
    </citation>
    <scope>NUCLEOTIDE SEQUENCE</scope>
    <source>
        <tissue evidence="6">Skin</tissue>
    </source>
</reference>
<organism evidence="6">
    <name type="scientific">Arion vulgaris</name>
    <dbReference type="NCBI Taxonomy" id="1028688"/>
    <lineage>
        <taxon>Eukaryota</taxon>
        <taxon>Metazoa</taxon>
        <taxon>Spiralia</taxon>
        <taxon>Lophotrochozoa</taxon>
        <taxon>Mollusca</taxon>
        <taxon>Gastropoda</taxon>
        <taxon>Heterobranchia</taxon>
        <taxon>Euthyneura</taxon>
        <taxon>Panpulmonata</taxon>
        <taxon>Eupulmonata</taxon>
        <taxon>Stylommatophora</taxon>
        <taxon>Helicina</taxon>
        <taxon>Arionoidea</taxon>
        <taxon>Arionidae</taxon>
        <taxon>Arion</taxon>
    </lineage>
</organism>
<comment type="similarity">
    <text evidence="1 5">Belongs to the adenylate kinase family.</text>
</comment>
<evidence type="ECO:0000256" key="4">
    <source>
        <dbReference type="ARBA" id="ARBA00022777"/>
    </source>
</evidence>
<keyword evidence="2 5" id="KW-0808">Transferase</keyword>
<dbReference type="PRINTS" id="PR00094">
    <property type="entry name" value="ADENYLTKNASE"/>
</dbReference>
<dbReference type="AlphaFoldDB" id="A0A0B6ZSC5"/>
<protein>
    <recommendedName>
        <fullName evidence="7">Nucleoside-diphosphate kinase</fullName>
    </recommendedName>
</protein>
<dbReference type="SUPFAM" id="SSF52540">
    <property type="entry name" value="P-loop containing nucleoside triphosphate hydrolases"/>
    <property type="match status" value="2"/>
</dbReference>
<dbReference type="CDD" id="cd01428">
    <property type="entry name" value="ADK"/>
    <property type="match status" value="2"/>
</dbReference>
<keyword evidence="4 5" id="KW-0418">Kinase</keyword>
<evidence type="ECO:0000256" key="1">
    <source>
        <dbReference type="ARBA" id="ARBA00007220"/>
    </source>
</evidence>
<gene>
    <name evidence="6" type="primary">ORF78791</name>
</gene>
<evidence type="ECO:0000256" key="3">
    <source>
        <dbReference type="ARBA" id="ARBA00022741"/>
    </source>
</evidence>
<dbReference type="HAMAP" id="MF_00235">
    <property type="entry name" value="Adenylate_kinase_Adk"/>
    <property type="match status" value="1"/>
</dbReference>
<evidence type="ECO:0000313" key="6">
    <source>
        <dbReference type="EMBL" id="CEK71534.1"/>
    </source>
</evidence>
<dbReference type="InterPro" id="IPR036193">
    <property type="entry name" value="ADK_active_lid_dom_sf"/>
</dbReference>
<dbReference type="Pfam" id="PF00406">
    <property type="entry name" value="ADK"/>
    <property type="match status" value="2"/>
</dbReference>
<dbReference type="GO" id="GO:0004017">
    <property type="term" value="F:AMP kinase activity"/>
    <property type="evidence" value="ECO:0007669"/>
    <property type="project" value="InterPro"/>
</dbReference>
<proteinExistence type="inferred from homology"/>
<dbReference type="SUPFAM" id="SSF57774">
    <property type="entry name" value="Microbial and mitochondrial ADK, insert 'zinc finger' domain"/>
    <property type="match status" value="2"/>
</dbReference>
<evidence type="ECO:0000256" key="5">
    <source>
        <dbReference type="RuleBase" id="RU003330"/>
    </source>
</evidence>
<dbReference type="EMBL" id="HACG01024669">
    <property type="protein sequence ID" value="CEK71534.1"/>
    <property type="molecule type" value="Transcribed_RNA"/>
</dbReference>
<dbReference type="InterPro" id="IPR000850">
    <property type="entry name" value="Adenylat/UMP-CMP_kin"/>
</dbReference>
<name>A0A0B6ZSC5_9EUPU</name>
<dbReference type="Gene3D" id="3.40.50.300">
    <property type="entry name" value="P-loop containing nucleotide triphosphate hydrolases"/>
    <property type="match status" value="2"/>
</dbReference>
<evidence type="ECO:0000256" key="2">
    <source>
        <dbReference type="ARBA" id="ARBA00022679"/>
    </source>
</evidence>
<dbReference type="InterPro" id="IPR027417">
    <property type="entry name" value="P-loop_NTPase"/>
</dbReference>